<evidence type="ECO:0000256" key="3">
    <source>
        <dbReference type="ARBA" id="ARBA00022833"/>
    </source>
</evidence>
<evidence type="ECO:0000313" key="7">
    <source>
        <dbReference type="Proteomes" id="UP001152484"/>
    </source>
</evidence>
<proteinExistence type="predicted"/>
<dbReference type="Proteomes" id="UP001152484">
    <property type="component" value="Unassembled WGS sequence"/>
</dbReference>
<feature type="domain" description="HIT-type" evidence="5">
    <location>
        <begin position="6"/>
        <end position="39"/>
    </location>
</feature>
<dbReference type="Pfam" id="PF04438">
    <property type="entry name" value="zf-HIT"/>
    <property type="match status" value="1"/>
</dbReference>
<dbReference type="CDD" id="cd23024">
    <property type="entry name" value="zf-HIT_ZNHIT2-3"/>
    <property type="match status" value="1"/>
</dbReference>
<evidence type="ECO:0000259" key="5">
    <source>
        <dbReference type="PROSITE" id="PS51083"/>
    </source>
</evidence>
<dbReference type="PANTHER" id="PTHR13483:SF11">
    <property type="entry name" value="ZINC FINGER HIT DOMAIN-CONTAINING PROTEIN 3"/>
    <property type="match status" value="1"/>
</dbReference>
<reference evidence="6" key="1">
    <citation type="submission" date="2022-07" db="EMBL/GenBank/DDBJ databases">
        <authorList>
            <person name="Macas J."/>
            <person name="Novak P."/>
            <person name="Neumann P."/>
        </authorList>
    </citation>
    <scope>NUCLEOTIDE SEQUENCE</scope>
</reference>
<dbReference type="EMBL" id="CAMAPE010000008">
    <property type="protein sequence ID" value="CAH9073652.1"/>
    <property type="molecule type" value="Genomic_DNA"/>
</dbReference>
<dbReference type="InterPro" id="IPR051639">
    <property type="entry name" value="BCD1"/>
</dbReference>
<dbReference type="GO" id="GO:0008270">
    <property type="term" value="F:zinc ion binding"/>
    <property type="evidence" value="ECO:0007669"/>
    <property type="project" value="UniProtKB-UniRule"/>
</dbReference>
<name>A0A9P0YSN9_CUSEU</name>
<organism evidence="6 7">
    <name type="scientific">Cuscuta europaea</name>
    <name type="common">European dodder</name>
    <dbReference type="NCBI Taxonomy" id="41803"/>
    <lineage>
        <taxon>Eukaryota</taxon>
        <taxon>Viridiplantae</taxon>
        <taxon>Streptophyta</taxon>
        <taxon>Embryophyta</taxon>
        <taxon>Tracheophyta</taxon>
        <taxon>Spermatophyta</taxon>
        <taxon>Magnoliopsida</taxon>
        <taxon>eudicotyledons</taxon>
        <taxon>Gunneridae</taxon>
        <taxon>Pentapetalae</taxon>
        <taxon>asterids</taxon>
        <taxon>lamiids</taxon>
        <taxon>Solanales</taxon>
        <taxon>Convolvulaceae</taxon>
        <taxon>Cuscuteae</taxon>
        <taxon>Cuscuta</taxon>
        <taxon>Cuscuta subgen. Cuscuta</taxon>
    </lineage>
</organism>
<dbReference type="GO" id="GO:0070761">
    <property type="term" value="C:pre-snoRNP complex"/>
    <property type="evidence" value="ECO:0007669"/>
    <property type="project" value="TreeGrafter"/>
</dbReference>
<dbReference type="SUPFAM" id="SSF144232">
    <property type="entry name" value="HIT/MYND zinc finger-like"/>
    <property type="match status" value="1"/>
</dbReference>
<dbReference type="GO" id="GO:0000492">
    <property type="term" value="P:box C/D snoRNP assembly"/>
    <property type="evidence" value="ECO:0007669"/>
    <property type="project" value="TreeGrafter"/>
</dbReference>
<dbReference type="GO" id="GO:0005634">
    <property type="term" value="C:nucleus"/>
    <property type="evidence" value="ECO:0007669"/>
    <property type="project" value="TreeGrafter"/>
</dbReference>
<dbReference type="InterPro" id="IPR007529">
    <property type="entry name" value="Znf_HIT"/>
</dbReference>
<evidence type="ECO:0000313" key="6">
    <source>
        <dbReference type="EMBL" id="CAH9073652.1"/>
    </source>
</evidence>
<comment type="caution">
    <text evidence="6">The sequence shown here is derived from an EMBL/GenBank/DDBJ whole genome shotgun (WGS) entry which is preliminary data.</text>
</comment>
<dbReference type="OrthoDB" id="18412at2759"/>
<dbReference type="PROSITE" id="PS51083">
    <property type="entry name" value="ZF_HIT"/>
    <property type="match status" value="1"/>
</dbReference>
<protein>
    <recommendedName>
        <fullName evidence="5">HIT-type domain-containing protein</fullName>
    </recommendedName>
</protein>
<dbReference type="GO" id="GO:0048254">
    <property type="term" value="P:snoRNA localization"/>
    <property type="evidence" value="ECO:0007669"/>
    <property type="project" value="TreeGrafter"/>
</dbReference>
<accession>A0A9P0YSN9</accession>
<keyword evidence="2 4" id="KW-0863">Zinc-finger</keyword>
<evidence type="ECO:0000256" key="4">
    <source>
        <dbReference type="PROSITE-ProRule" id="PRU00453"/>
    </source>
</evidence>
<gene>
    <name evidence="6" type="ORF">CEURO_LOCUS4893</name>
</gene>
<dbReference type="GO" id="GO:0000463">
    <property type="term" value="P:maturation of LSU-rRNA from tricistronic rRNA transcript (SSU-rRNA, 5.8S rRNA, LSU-rRNA)"/>
    <property type="evidence" value="ECO:0007669"/>
    <property type="project" value="TreeGrafter"/>
</dbReference>
<dbReference type="PANTHER" id="PTHR13483">
    <property type="entry name" value="BOX C_D SNORNA PROTEIN 1-RELATED"/>
    <property type="match status" value="1"/>
</dbReference>
<keyword evidence="7" id="KW-1185">Reference proteome</keyword>
<sequence>MGPRKCGVCDEAQSKYKCPNCVIHYCSLACFKKHKEIPCEKLISSSEGKLASTLPALNVDEPVYVHDQSEELKQSQFESLASSSEIREALRSEEIQKLICSIDSSKDAESELEKAMQKEEFHMLCQKILSAINP</sequence>
<evidence type="ECO:0000256" key="1">
    <source>
        <dbReference type="ARBA" id="ARBA00022723"/>
    </source>
</evidence>
<dbReference type="AlphaFoldDB" id="A0A9P0YSN9"/>
<keyword evidence="3" id="KW-0862">Zinc</keyword>
<evidence type="ECO:0000256" key="2">
    <source>
        <dbReference type="ARBA" id="ARBA00022771"/>
    </source>
</evidence>
<dbReference type="Gene3D" id="3.30.60.190">
    <property type="match status" value="1"/>
</dbReference>
<keyword evidence="1" id="KW-0479">Metal-binding</keyword>